<evidence type="ECO:0000256" key="2">
    <source>
        <dbReference type="ARBA" id="ARBA00022448"/>
    </source>
</evidence>
<dbReference type="STRING" id="435908.IDSA_00015"/>
<evidence type="ECO:0000313" key="9">
    <source>
        <dbReference type="EMBL" id="KFZ31159.1"/>
    </source>
</evidence>
<evidence type="ECO:0000313" key="10">
    <source>
        <dbReference type="Proteomes" id="UP000054363"/>
    </source>
</evidence>
<dbReference type="InterPro" id="IPR005829">
    <property type="entry name" value="Sugar_transporter_CS"/>
</dbReference>
<feature type="domain" description="Major facilitator superfamily (MFS) profile" evidence="8">
    <location>
        <begin position="17"/>
        <end position="393"/>
    </location>
</feature>
<dbReference type="GO" id="GO:0022857">
    <property type="term" value="F:transmembrane transporter activity"/>
    <property type="evidence" value="ECO:0007669"/>
    <property type="project" value="InterPro"/>
</dbReference>
<feature type="transmembrane region" description="Helical" evidence="7">
    <location>
        <begin position="344"/>
        <end position="362"/>
    </location>
</feature>
<keyword evidence="6 7" id="KW-0472">Membrane</keyword>
<feature type="transmembrane region" description="Helical" evidence="7">
    <location>
        <begin position="20"/>
        <end position="43"/>
    </location>
</feature>
<keyword evidence="5 7" id="KW-1133">Transmembrane helix</keyword>
<dbReference type="PANTHER" id="PTHR23517:SF2">
    <property type="entry name" value="MULTIDRUG RESISTANCE PROTEIN MDTH"/>
    <property type="match status" value="1"/>
</dbReference>
<dbReference type="InterPro" id="IPR020846">
    <property type="entry name" value="MFS_dom"/>
</dbReference>
<feature type="transmembrane region" description="Helical" evidence="7">
    <location>
        <begin position="283"/>
        <end position="300"/>
    </location>
</feature>
<dbReference type="Pfam" id="PF07690">
    <property type="entry name" value="MFS_1"/>
    <property type="match status" value="1"/>
</dbReference>
<dbReference type="Gene3D" id="3.30.70.100">
    <property type="match status" value="1"/>
</dbReference>
<keyword evidence="2" id="KW-0813">Transport</keyword>
<dbReference type="PANTHER" id="PTHR23517">
    <property type="entry name" value="RESISTANCE PROTEIN MDTM, PUTATIVE-RELATED-RELATED"/>
    <property type="match status" value="1"/>
</dbReference>
<evidence type="ECO:0000256" key="3">
    <source>
        <dbReference type="ARBA" id="ARBA00022475"/>
    </source>
</evidence>
<feature type="transmembrane region" description="Helical" evidence="7">
    <location>
        <begin position="368"/>
        <end position="388"/>
    </location>
</feature>
<dbReference type="Gene3D" id="1.20.1250.20">
    <property type="entry name" value="MFS general substrate transporter like domains"/>
    <property type="match status" value="1"/>
</dbReference>
<feature type="transmembrane region" description="Helical" evidence="7">
    <location>
        <begin position="306"/>
        <end position="323"/>
    </location>
</feature>
<keyword evidence="10" id="KW-1185">Reference proteome</keyword>
<proteinExistence type="predicted"/>
<organism evidence="9 10">
    <name type="scientific">Pseudidiomarina salinarum</name>
    <dbReference type="NCBI Taxonomy" id="435908"/>
    <lineage>
        <taxon>Bacteria</taxon>
        <taxon>Pseudomonadati</taxon>
        <taxon>Pseudomonadota</taxon>
        <taxon>Gammaproteobacteria</taxon>
        <taxon>Alteromonadales</taxon>
        <taxon>Idiomarinaceae</taxon>
        <taxon>Pseudidiomarina</taxon>
    </lineage>
</organism>
<dbReference type="CDD" id="cd17472">
    <property type="entry name" value="MFS_YajR_like"/>
    <property type="match status" value="1"/>
</dbReference>
<protein>
    <submittedName>
        <fullName evidence="9">MFS transporter</fullName>
    </submittedName>
</protein>
<dbReference type="RefSeq" id="WP_034773240.1">
    <property type="nucleotide sequence ID" value="NZ_JPER01000001.1"/>
</dbReference>
<dbReference type="eggNOG" id="COG2814">
    <property type="taxonomic scope" value="Bacteria"/>
</dbReference>
<feature type="transmembrane region" description="Helical" evidence="7">
    <location>
        <begin position="49"/>
        <end position="72"/>
    </location>
</feature>
<dbReference type="PROSITE" id="PS00216">
    <property type="entry name" value="SUGAR_TRANSPORT_1"/>
    <property type="match status" value="1"/>
</dbReference>
<keyword evidence="4 7" id="KW-0812">Transmembrane</keyword>
<feature type="transmembrane region" description="Helical" evidence="7">
    <location>
        <begin position="165"/>
        <end position="190"/>
    </location>
</feature>
<evidence type="ECO:0000259" key="8">
    <source>
        <dbReference type="PROSITE" id="PS50850"/>
    </source>
</evidence>
<dbReference type="InterPro" id="IPR050171">
    <property type="entry name" value="MFS_Transporters"/>
</dbReference>
<dbReference type="SUPFAM" id="SSF103473">
    <property type="entry name" value="MFS general substrate transporter"/>
    <property type="match status" value="1"/>
</dbReference>
<evidence type="ECO:0000256" key="5">
    <source>
        <dbReference type="ARBA" id="ARBA00022989"/>
    </source>
</evidence>
<dbReference type="OrthoDB" id="9764259at2"/>
<sequence length="463" mass="49222">MSSPPSEHRLTPIERRASGALAAVFGLRMLGLFLIMPVIAIYGRSYPDYTPVLVGLAIGAYGLTQALLQIPLGMLSDRIGRRPVIIGGLLVFAVGSLVAAAADTLTGVVIGRALQGTGAIAAAILALAADVTRDSQRPKVMALIGMCIGLSFAIALVLGPLLGQYIGLSGLFVFTAVSAVAGILVLLVAVPDVKARTAKGDVLPLRGELKSLLRHGQLARLNAGVFVLHCILTAFFVVVPVQLVAGGLAAEQHAWLYLPALLASFALMIPMLIRAEKKRQQPFYFRVAIALLIAAVVVIGFGPSHWLYLVAAIVVFFTGFNFLEANLPSSLTRFAPAGRKGSASGIYATAQFMGAFVGGISGGLMLQYFGLMGIGIFCVVLLLCWFLITAGMQPPPQWKNISFTLRTLDHQQVEQLAAALAEVNGVEEVRIVPAEQTAYLKVHKTDYNEQAIKAQLAPYQNNH</sequence>
<name>A0A094IZB0_9GAMM</name>
<feature type="transmembrane region" description="Helical" evidence="7">
    <location>
        <begin position="108"/>
        <end position="128"/>
    </location>
</feature>
<feature type="transmembrane region" description="Helical" evidence="7">
    <location>
        <begin position="84"/>
        <end position="102"/>
    </location>
</feature>
<dbReference type="Proteomes" id="UP000054363">
    <property type="component" value="Unassembled WGS sequence"/>
</dbReference>
<dbReference type="AlphaFoldDB" id="A0A094IZB0"/>
<dbReference type="PROSITE" id="PS50850">
    <property type="entry name" value="MFS"/>
    <property type="match status" value="1"/>
</dbReference>
<dbReference type="GO" id="GO:0005886">
    <property type="term" value="C:plasma membrane"/>
    <property type="evidence" value="ECO:0007669"/>
    <property type="project" value="UniProtKB-SubCell"/>
</dbReference>
<dbReference type="EMBL" id="JPER01000001">
    <property type="protein sequence ID" value="KFZ31159.1"/>
    <property type="molecule type" value="Genomic_DNA"/>
</dbReference>
<dbReference type="InterPro" id="IPR036259">
    <property type="entry name" value="MFS_trans_sf"/>
</dbReference>
<evidence type="ECO:0000256" key="6">
    <source>
        <dbReference type="ARBA" id="ARBA00023136"/>
    </source>
</evidence>
<evidence type="ECO:0000256" key="7">
    <source>
        <dbReference type="SAM" id="Phobius"/>
    </source>
</evidence>
<comment type="subcellular location">
    <subcellularLocation>
        <location evidence="1">Cell membrane</location>
        <topology evidence="1">Multi-pass membrane protein</topology>
    </subcellularLocation>
</comment>
<accession>A0A094IZB0</accession>
<gene>
    <name evidence="9" type="ORF">IDSA_00015</name>
</gene>
<comment type="caution">
    <text evidence="9">The sequence shown here is derived from an EMBL/GenBank/DDBJ whole genome shotgun (WGS) entry which is preliminary data.</text>
</comment>
<feature type="transmembrane region" description="Helical" evidence="7">
    <location>
        <begin position="254"/>
        <end position="271"/>
    </location>
</feature>
<evidence type="ECO:0000256" key="1">
    <source>
        <dbReference type="ARBA" id="ARBA00004651"/>
    </source>
</evidence>
<feature type="transmembrane region" description="Helical" evidence="7">
    <location>
        <begin position="223"/>
        <end position="248"/>
    </location>
</feature>
<dbReference type="InterPro" id="IPR011701">
    <property type="entry name" value="MFS"/>
</dbReference>
<reference evidence="9 10" key="1">
    <citation type="submission" date="2014-06" db="EMBL/GenBank/DDBJ databases">
        <title>The draft genome sequence of Idiomarina salinarum ISL-52.</title>
        <authorList>
            <person name="Du J."/>
            <person name="Shao Z."/>
        </authorList>
    </citation>
    <scope>NUCLEOTIDE SEQUENCE [LARGE SCALE GENOMIC DNA]</scope>
    <source>
        <strain evidence="9 10">ISL-52</strain>
    </source>
</reference>
<keyword evidence="3" id="KW-1003">Cell membrane</keyword>
<feature type="transmembrane region" description="Helical" evidence="7">
    <location>
        <begin position="140"/>
        <end position="159"/>
    </location>
</feature>
<evidence type="ECO:0000256" key="4">
    <source>
        <dbReference type="ARBA" id="ARBA00022692"/>
    </source>
</evidence>